<organism evidence="1">
    <name type="scientific">Rhizophora mucronata</name>
    <name type="common">Asiatic mangrove</name>
    <dbReference type="NCBI Taxonomy" id="61149"/>
    <lineage>
        <taxon>Eukaryota</taxon>
        <taxon>Viridiplantae</taxon>
        <taxon>Streptophyta</taxon>
        <taxon>Embryophyta</taxon>
        <taxon>Tracheophyta</taxon>
        <taxon>Spermatophyta</taxon>
        <taxon>Magnoliopsida</taxon>
        <taxon>eudicotyledons</taxon>
        <taxon>Gunneridae</taxon>
        <taxon>Pentapetalae</taxon>
        <taxon>rosids</taxon>
        <taxon>fabids</taxon>
        <taxon>Malpighiales</taxon>
        <taxon>Rhizophoraceae</taxon>
        <taxon>Rhizophora</taxon>
    </lineage>
</organism>
<name>A0A2P2MGQ7_RHIMU</name>
<dbReference type="EMBL" id="GGEC01048923">
    <property type="protein sequence ID" value="MBX29407.1"/>
    <property type="molecule type" value="Transcribed_RNA"/>
</dbReference>
<dbReference type="EMBL" id="GGEC01048920">
    <property type="protein sequence ID" value="MBX29404.1"/>
    <property type="molecule type" value="Transcribed_RNA"/>
</dbReference>
<dbReference type="AlphaFoldDB" id="A0A2P2MGQ7"/>
<evidence type="ECO:0000313" key="1">
    <source>
        <dbReference type="EMBL" id="MBX29404.1"/>
    </source>
</evidence>
<protein>
    <submittedName>
        <fullName evidence="1">Uncharacterized protein MANES_16G052800</fullName>
    </submittedName>
</protein>
<proteinExistence type="predicted"/>
<sequence>MSLKVRRRSEITFSASYPISSSTAAVSVQSPAWSGLADPQRSCISRHSLRSTVTCFPRSTISFCAKLYSRSCLLKATCSSCIVFSKLACSEIECCNFWLMREYDSTILSYSALSSKIIPAFSSSSHKTRCSTASDSFLPNCSCRRASTASWYFAYILPRLQPSRRREAANAVPETPTGILGTSVLLSSMLPSVHLSVEKLPI</sequence>
<reference evidence="1" key="1">
    <citation type="submission" date="2018-02" db="EMBL/GenBank/DDBJ databases">
        <title>Rhizophora mucronata_Transcriptome.</title>
        <authorList>
            <person name="Meera S.P."/>
            <person name="Sreeshan A."/>
            <person name="Augustine A."/>
        </authorList>
    </citation>
    <scope>NUCLEOTIDE SEQUENCE</scope>
    <source>
        <tissue evidence="1">Leaf</tissue>
    </source>
</reference>
<accession>A0A2P2MGQ7</accession>